<name>A0A834HB65_RHOSS</name>
<organism evidence="4 5">
    <name type="scientific">Rhododendron simsii</name>
    <name type="common">Sims's rhododendron</name>
    <dbReference type="NCBI Taxonomy" id="118357"/>
    <lineage>
        <taxon>Eukaryota</taxon>
        <taxon>Viridiplantae</taxon>
        <taxon>Streptophyta</taxon>
        <taxon>Embryophyta</taxon>
        <taxon>Tracheophyta</taxon>
        <taxon>Spermatophyta</taxon>
        <taxon>Magnoliopsida</taxon>
        <taxon>eudicotyledons</taxon>
        <taxon>Gunneridae</taxon>
        <taxon>Pentapetalae</taxon>
        <taxon>asterids</taxon>
        <taxon>Ericales</taxon>
        <taxon>Ericaceae</taxon>
        <taxon>Ericoideae</taxon>
        <taxon>Rhodoreae</taxon>
        <taxon>Rhododendron</taxon>
    </lineage>
</organism>
<dbReference type="InterPro" id="IPR025836">
    <property type="entry name" value="Zn_knuckle_CX2CX4HX4C"/>
</dbReference>
<keyword evidence="1" id="KW-0863">Zinc-finger</keyword>
<reference evidence="4" key="1">
    <citation type="submission" date="2019-11" db="EMBL/GenBank/DDBJ databases">
        <authorList>
            <person name="Liu Y."/>
            <person name="Hou J."/>
            <person name="Li T.-Q."/>
            <person name="Guan C.-H."/>
            <person name="Wu X."/>
            <person name="Wu H.-Z."/>
            <person name="Ling F."/>
            <person name="Zhang R."/>
            <person name="Shi X.-G."/>
            <person name="Ren J.-P."/>
            <person name="Chen E.-F."/>
            <person name="Sun J.-M."/>
        </authorList>
    </citation>
    <scope>NUCLEOTIDE SEQUENCE</scope>
    <source>
        <strain evidence="4">Adult_tree_wgs_1</strain>
        <tissue evidence="4">Leaves</tissue>
    </source>
</reference>
<dbReference type="InterPro" id="IPR001878">
    <property type="entry name" value="Znf_CCHC"/>
</dbReference>
<dbReference type="EMBL" id="WJXA01000002">
    <property type="protein sequence ID" value="KAF7151276.1"/>
    <property type="molecule type" value="Genomic_DNA"/>
</dbReference>
<dbReference type="Pfam" id="PF14392">
    <property type="entry name" value="zf-CCHC_4"/>
    <property type="match status" value="1"/>
</dbReference>
<dbReference type="Proteomes" id="UP000626092">
    <property type="component" value="Unassembled WGS sequence"/>
</dbReference>
<evidence type="ECO:0000256" key="1">
    <source>
        <dbReference type="PROSITE-ProRule" id="PRU00047"/>
    </source>
</evidence>
<sequence>MEFLDLEEGTGETGEIQNLCIVGKVLSHKVCHVSAVSNVCNVAWKTRAPFSVVPWNNNTFLFRFEDAEDKEHILKEGPWSISNSLLVLQPLANGGTVSDVEFSHCPFWIQIHGLPVEKMTRTNAELIGKRFGNLLAVETSHDGVLLGRSFLRVRAAIKLSDPLPKGFWLRRKPGCGDDIWISYKFKKLSDFCYACGGIGHENKGCRFVSREDGITSGYGPELRTGRVRQSAIPIEEIRQQVDEAEIRVDNLIRSRPVFQTDAMAAREKDGIVTRVMSPKRMQQASTSTGTRQQRSDDPGTTLEGASVTPTMDSGTTSRTPPGTIPNSRLNSSVDPLAIMIPSGEPDPLCSGSLSPIKVCHNLTHNPLPQLAQPTNIAPQYFVTEPPDSPKSLAINPTLSPIDQSPLHPLVMEFNPSNNPSEIAHPPSPTKKPSSTQVDISLATVFNSLTIKRKAQDEFEERGRSKVLCLCAPEKSANPPTTPTFNAKPKPIRYARASQRRNSSYKPKGTAGSEGSFVLELEENLCEVNIQQGFDGQGSDNTMAPSETASIVEEGVLAFSGNGQGRVAGPQQPQNRPSIVFLMETKNNKVKLETIRRRLKFDFGSYVDPEGLSGGLALWWMDEVSVQVEFSNKNVMHTMVSNKADSSSWATTFVYGCPSHAGKDQVWDEIRSIGCADLHPWLCIGDFNQVLNVGDKIGGNIPDSSRIKAFQDMLNDCGLVDLECKGPRFTWKNNRSADGFIMERIDLAFANLEWREKFDTALVFAKPAIGSDHSPLVLNTNFSLNKVRKPFRFESFWTTEEKCQQIISESWLKGVEGSNMLRLCKKLRGCKENLKIWHKENFEDMRLKIGTLKDQLAGLQKDNEKGFNPDNYINEKVLITKLEDLWQKEAMFWHQRSRVNWLKMGDKNTRFFHLTTVHRRQRNQVVNLKDENEIWQTEPECIAKIIKGHFQSLYSAPPNREIEDIVSLVDPIVSMDMNDALTKPVSREEHRPNSATTCFSKFLQEHIEIHITVSQKRKDL</sequence>
<dbReference type="InterPro" id="IPR036691">
    <property type="entry name" value="Endo/exonu/phosph_ase_sf"/>
</dbReference>
<dbReference type="PROSITE" id="PS50158">
    <property type="entry name" value="ZF_CCHC"/>
    <property type="match status" value="1"/>
</dbReference>
<accession>A0A834HB65</accession>
<evidence type="ECO:0000313" key="4">
    <source>
        <dbReference type="EMBL" id="KAF7151276.1"/>
    </source>
</evidence>
<gene>
    <name evidence="4" type="ORF">RHSIM_Rhsim02G0217100</name>
</gene>
<protein>
    <recommendedName>
        <fullName evidence="3">CCHC-type domain-containing protein</fullName>
    </recommendedName>
</protein>
<dbReference type="GO" id="GO:0003676">
    <property type="term" value="F:nucleic acid binding"/>
    <property type="evidence" value="ECO:0007669"/>
    <property type="project" value="InterPro"/>
</dbReference>
<proteinExistence type="predicted"/>
<feature type="domain" description="CCHC-type" evidence="3">
    <location>
        <begin position="192"/>
        <end position="206"/>
    </location>
</feature>
<keyword evidence="1" id="KW-0862">Zinc</keyword>
<dbReference type="Gene3D" id="3.60.10.10">
    <property type="entry name" value="Endonuclease/exonuclease/phosphatase"/>
    <property type="match status" value="1"/>
</dbReference>
<feature type="compositionally biased region" description="Polar residues" evidence="2">
    <location>
        <begin position="307"/>
        <end position="330"/>
    </location>
</feature>
<feature type="region of interest" description="Disordered" evidence="2">
    <location>
        <begin position="405"/>
        <end position="436"/>
    </location>
</feature>
<keyword evidence="1" id="KW-0479">Metal-binding</keyword>
<dbReference type="InterPro" id="IPR025558">
    <property type="entry name" value="DUF4283"/>
</dbReference>
<keyword evidence="5" id="KW-1185">Reference proteome</keyword>
<feature type="compositionally biased region" description="Polar residues" evidence="2">
    <location>
        <begin position="280"/>
        <end position="292"/>
    </location>
</feature>
<dbReference type="Pfam" id="PF14111">
    <property type="entry name" value="DUF4283"/>
    <property type="match status" value="1"/>
</dbReference>
<dbReference type="AlphaFoldDB" id="A0A834HB65"/>
<evidence type="ECO:0000313" key="5">
    <source>
        <dbReference type="Proteomes" id="UP000626092"/>
    </source>
</evidence>
<dbReference type="PANTHER" id="PTHR33710:SF77">
    <property type="entry name" value="DNASE I-LIKE SUPERFAMILY PROTEIN"/>
    <property type="match status" value="1"/>
</dbReference>
<dbReference type="SUPFAM" id="SSF56219">
    <property type="entry name" value="DNase I-like"/>
    <property type="match status" value="1"/>
</dbReference>
<dbReference type="PANTHER" id="PTHR33710">
    <property type="entry name" value="BNAC02G09200D PROTEIN"/>
    <property type="match status" value="1"/>
</dbReference>
<comment type="caution">
    <text evidence="4">The sequence shown here is derived from an EMBL/GenBank/DDBJ whole genome shotgun (WGS) entry which is preliminary data.</text>
</comment>
<dbReference type="GO" id="GO:0008270">
    <property type="term" value="F:zinc ion binding"/>
    <property type="evidence" value="ECO:0007669"/>
    <property type="project" value="UniProtKB-KW"/>
</dbReference>
<feature type="region of interest" description="Disordered" evidence="2">
    <location>
        <begin position="275"/>
        <end position="330"/>
    </location>
</feature>
<evidence type="ECO:0000256" key="2">
    <source>
        <dbReference type="SAM" id="MobiDB-lite"/>
    </source>
</evidence>
<dbReference type="OrthoDB" id="1434401at2759"/>
<evidence type="ECO:0000259" key="3">
    <source>
        <dbReference type="PROSITE" id="PS50158"/>
    </source>
</evidence>